<evidence type="ECO:0000313" key="4">
    <source>
        <dbReference type="Proteomes" id="UP000283975"/>
    </source>
</evidence>
<feature type="domain" description="Ribbon-helix-helix protein CopG" evidence="1">
    <location>
        <begin position="16"/>
        <end position="51"/>
    </location>
</feature>
<dbReference type="RefSeq" id="WP_119205631.1">
    <property type="nucleotide sequence ID" value="NZ_JAWEXQ010000023.1"/>
</dbReference>
<reference evidence="3 4" key="1">
    <citation type="submission" date="2018-08" db="EMBL/GenBank/DDBJ databases">
        <title>A genome reference for cultivated species of the human gut microbiota.</title>
        <authorList>
            <person name="Zou Y."/>
            <person name="Xue W."/>
            <person name="Luo G."/>
        </authorList>
    </citation>
    <scope>NUCLEOTIDE SEQUENCE [LARGE SCALE GENOMIC DNA]</scope>
    <source>
        <strain evidence="3 4">AM35-14</strain>
    </source>
</reference>
<gene>
    <name evidence="3" type="ORF">DW839_23700</name>
    <name evidence="2" type="ORF">DW839_33620</name>
</gene>
<dbReference type="EMBL" id="QSHZ01000127">
    <property type="protein sequence ID" value="RHC43120.1"/>
    <property type="molecule type" value="Genomic_DNA"/>
</dbReference>
<dbReference type="InterPro" id="IPR002145">
    <property type="entry name" value="CopG"/>
</dbReference>
<dbReference type="EMBL" id="QSHZ01000031">
    <property type="protein sequence ID" value="RHC51853.1"/>
    <property type="molecule type" value="Genomic_DNA"/>
</dbReference>
<dbReference type="GO" id="GO:0006355">
    <property type="term" value="P:regulation of DNA-templated transcription"/>
    <property type="evidence" value="ECO:0007669"/>
    <property type="project" value="InterPro"/>
</dbReference>
<name>A0A414AP24_9FIRM</name>
<dbReference type="Proteomes" id="UP000283975">
    <property type="component" value="Unassembled WGS sequence"/>
</dbReference>
<evidence type="ECO:0000313" key="3">
    <source>
        <dbReference type="EMBL" id="RHC51853.1"/>
    </source>
</evidence>
<dbReference type="CDD" id="cd21631">
    <property type="entry name" value="RHH_CopG_NikR-like"/>
    <property type="match status" value="1"/>
</dbReference>
<evidence type="ECO:0000313" key="2">
    <source>
        <dbReference type="EMBL" id="RHC43120.1"/>
    </source>
</evidence>
<evidence type="ECO:0000259" key="1">
    <source>
        <dbReference type="Pfam" id="PF01402"/>
    </source>
</evidence>
<dbReference type="AlphaFoldDB" id="A0A414AP24"/>
<proteinExistence type="predicted"/>
<protein>
    <submittedName>
        <fullName evidence="3">Ribbon-helix-helix protein, CopG family</fullName>
    </submittedName>
</protein>
<sequence>MARPKKETDKKYIRQNISMDPEQLKRVTAFCQKEDRAISWVIRQALDKYLNDNVA</sequence>
<dbReference type="InterPro" id="IPR010985">
    <property type="entry name" value="Ribbon_hlx_hlx"/>
</dbReference>
<dbReference type="SUPFAM" id="SSF47598">
    <property type="entry name" value="Ribbon-helix-helix"/>
    <property type="match status" value="1"/>
</dbReference>
<organism evidence="3 4">
    <name type="scientific">Enterocloster bolteae</name>
    <dbReference type="NCBI Taxonomy" id="208479"/>
    <lineage>
        <taxon>Bacteria</taxon>
        <taxon>Bacillati</taxon>
        <taxon>Bacillota</taxon>
        <taxon>Clostridia</taxon>
        <taxon>Lachnospirales</taxon>
        <taxon>Lachnospiraceae</taxon>
        <taxon>Enterocloster</taxon>
    </lineage>
</organism>
<dbReference type="Pfam" id="PF01402">
    <property type="entry name" value="RHH_1"/>
    <property type="match status" value="1"/>
</dbReference>
<accession>A0A414AP24</accession>
<comment type="caution">
    <text evidence="3">The sequence shown here is derived from an EMBL/GenBank/DDBJ whole genome shotgun (WGS) entry which is preliminary data.</text>
</comment>